<accession>A0A3R7VR23</accession>
<dbReference type="PANTHER" id="PTHR43172:SF1">
    <property type="entry name" value="ADENYLOSUCCINATE LYASE"/>
    <property type="match status" value="1"/>
</dbReference>
<dbReference type="SUPFAM" id="SSF48557">
    <property type="entry name" value="L-aspartase-like"/>
    <property type="match status" value="1"/>
</dbReference>
<keyword evidence="3" id="KW-0658">Purine biosynthesis</keyword>
<evidence type="ECO:0000256" key="3">
    <source>
        <dbReference type="ARBA" id="ARBA00022755"/>
    </source>
</evidence>
<dbReference type="InterPro" id="IPR024083">
    <property type="entry name" value="Fumarase/histidase_N"/>
</dbReference>
<dbReference type="AlphaFoldDB" id="A0A3R7VR23"/>
<name>A0A3R7VR23_9EURY</name>
<dbReference type="PANTHER" id="PTHR43172">
    <property type="entry name" value="ADENYLOSUCCINATE LYASE"/>
    <property type="match status" value="1"/>
</dbReference>
<keyword evidence="4 8" id="KW-0456">Lyase</keyword>
<evidence type="ECO:0000313" key="8">
    <source>
        <dbReference type="EMBL" id="RQD81407.1"/>
    </source>
</evidence>
<dbReference type="InterPro" id="IPR008948">
    <property type="entry name" value="L-Aspartase-like"/>
</dbReference>
<dbReference type="GO" id="GO:0044208">
    <property type="term" value="P:'de novo' AMP biosynthetic process"/>
    <property type="evidence" value="ECO:0007669"/>
    <property type="project" value="TreeGrafter"/>
</dbReference>
<evidence type="ECO:0000256" key="1">
    <source>
        <dbReference type="ARBA" id="ARBA00004706"/>
    </source>
</evidence>
<dbReference type="EMBL" id="QZAB01000512">
    <property type="protein sequence ID" value="RQD81407.1"/>
    <property type="molecule type" value="Genomic_DNA"/>
</dbReference>
<evidence type="ECO:0000256" key="4">
    <source>
        <dbReference type="ARBA" id="ARBA00023239"/>
    </source>
</evidence>
<dbReference type="Proteomes" id="UP000284763">
    <property type="component" value="Unassembled WGS sequence"/>
</dbReference>
<comment type="pathway">
    <text evidence="1">Purine metabolism; IMP biosynthesis via de novo pathway; 5-amino-1-(5-phospho-D-ribosyl)imidazole-4-carboxamide from 5-amino-1-(5-phospho-D-ribosyl)imidazole-4-carboxylate: step 2/2.</text>
</comment>
<sequence>MAIHPIEYRYGTSEMKHVWEEENRLEKLLRVESALAKAEAEVGLIPEDAAKNISES</sequence>
<dbReference type="EC" id="4.3.2.2" evidence="8"/>
<comment type="catalytic activity">
    <reaction evidence="7">
        <text>N(6)-(1,2-dicarboxyethyl)-AMP = fumarate + AMP</text>
        <dbReference type="Rhea" id="RHEA:16853"/>
        <dbReference type="ChEBI" id="CHEBI:29806"/>
        <dbReference type="ChEBI" id="CHEBI:57567"/>
        <dbReference type="ChEBI" id="CHEBI:456215"/>
        <dbReference type="EC" id="4.3.2.2"/>
    </reaction>
    <physiologicalReaction direction="left-to-right" evidence="7">
        <dbReference type="Rhea" id="RHEA:16854"/>
    </physiologicalReaction>
</comment>
<reference evidence="8 9" key="1">
    <citation type="submission" date="2018-08" db="EMBL/GenBank/DDBJ databases">
        <title>The metabolism and importance of syntrophic acetate oxidation coupled to methane or sulfide production in haloalkaline environments.</title>
        <authorList>
            <person name="Timmers P.H.A."/>
            <person name="Vavourakis C.D."/>
            <person name="Sorokin D.Y."/>
            <person name="Sinninghe Damste J.S."/>
            <person name="Muyzer G."/>
            <person name="Stams A.J.M."/>
            <person name="Plugge C.M."/>
        </authorList>
    </citation>
    <scope>NUCLEOTIDE SEQUENCE [LARGE SCALE GENOMIC DNA]</scope>
    <source>
        <strain evidence="8">MSAO_Arc3</strain>
    </source>
</reference>
<comment type="catalytic activity">
    <reaction evidence="5">
        <text>(2S)-2-[5-amino-1-(5-phospho-beta-D-ribosyl)imidazole-4-carboxamido]succinate = 5-amino-1-(5-phospho-beta-D-ribosyl)imidazole-4-carboxamide + fumarate</text>
        <dbReference type="Rhea" id="RHEA:23920"/>
        <dbReference type="ChEBI" id="CHEBI:29806"/>
        <dbReference type="ChEBI" id="CHEBI:58443"/>
        <dbReference type="ChEBI" id="CHEBI:58475"/>
        <dbReference type="EC" id="4.3.2.2"/>
    </reaction>
    <physiologicalReaction direction="left-to-right" evidence="5">
        <dbReference type="Rhea" id="RHEA:23921"/>
    </physiologicalReaction>
</comment>
<dbReference type="Gene3D" id="1.10.275.10">
    <property type="entry name" value="Fumarase/aspartase (N-terminal domain)"/>
    <property type="match status" value="1"/>
</dbReference>
<protein>
    <submittedName>
        <fullName evidence="8">Adenylosuccinate lyase</fullName>
        <ecNumber evidence="8">4.3.2.2</ecNumber>
    </submittedName>
</protein>
<gene>
    <name evidence="8" type="ORF">D5R95_08095</name>
</gene>
<dbReference type="GO" id="GO:0070626">
    <property type="term" value="F:(S)-2-(5-amino-1-(5-phospho-D-ribosyl)imidazole-4-carboxamido) succinate lyase (fumarate-forming) activity"/>
    <property type="evidence" value="ECO:0007669"/>
    <property type="project" value="TreeGrafter"/>
</dbReference>
<evidence type="ECO:0000256" key="7">
    <source>
        <dbReference type="ARBA" id="ARBA00049115"/>
    </source>
</evidence>
<feature type="non-terminal residue" evidence="8">
    <location>
        <position position="56"/>
    </location>
</feature>
<comment type="function">
    <text evidence="6">Catalyzes two reactions in de novo purine nucleotide biosynthesis. Catalyzes the breakdown of 5-aminoimidazole- (N-succinylocarboxamide) ribotide (SAICAR or 2-[5-amino-1-(5-phospho-beta-D-ribosyl)imidazole-4-carboxamido]succinate) to 5-aminoimidazole-4-carboxamide ribotide (AICAR or 5-amino-1-(5-phospho-beta-D-ribosyl)imidazole-4-carboxamide) and fumarate, and of adenylosuccinate (ADS or N(6)-(1,2-dicarboxyethyl)-AMP) to adenosine monophosphate (AMP) and fumarate.</text>
</comment>
<comment type="pathway">
    <text evidence="2">Purine metabolism; AMP biosynthesis via de novo pathway; AMP from IMP: step 2/2.</text>
</comment>
<evidence type="ECO:0000256" key="5">
    <source>
        <dbReference type="ARBA" id="ARBA00024477"/>
    </source>
</evidence>
<evidence type="ECO:0000256" key="2">
    <source>
        <dbReference type="ARBA" id="ARBA00004734"/>
    </source>
</evidence>
<dbReference type="GO" id="GO:0005829">
    <property type="term" value="C:cytosol"/>
    <property type="evidence" value="ECO:0007669"/>
    <property type="project" value="TreeGrafter"/>
</dbReference>
<evidence type="ECO:0000256" key="6">
    <source>
        <dbReference type="ARBA" id="ARBA00025012"/>
    </source>
</evidence>
<comment type="caution">
    <text evidence="8">The sequence shown here is derived from an EMBL/GenBank/DDBJ whole genome shotgun (WGS) entry which is preliminary data.</text>
</comment>
<proteinExistence type="predicted"/>
<dbReference type="GO" id="GO:0004018">
    <property type="term" value="F:N6-(1,2-dicarboxyethyl)AMP AMP-lyase (fumarate-forming) activity"/>
    <property type="evidence" value="ECO:0007669"/>
    <property type="project" value="TreeGrafter"/>
</dbReference>
<evidence type="ECO:0000313" key="9">
    <source>
        <dbReference type="Proteomes" id="UP000284763"/>
    </source>
</evidence>
<organism evidence="8 9">
    <name type="scientific">Methanosalsum natronophilum</name>
    <dbReference type="NCBI Taxonomy" id="768733"/>
    <lineage>
        <taxon>Archaea</taxon>
        <taxon>Methanobacteriati</taxon>
        <taxon>Methanobacteriota</taxon>
        <taxon>Stenosarchaea group</taxon>
        <taxon>Methanomicrobia</taxon>
        <taxon>Methanosarcinales</taxon>
        <taxon>Methanosarcinaceae</taxon>
        <taxon>Methanosalsum</taxon>
    </lineage>
</organism>